<reference evidence="24" key="2">
    <citation type="submission" date="2025-09" db="UniProtKB">
        <authorList>
            <consortium name="Ensembl"/>
        </authorList>
    </citation>
    <scope>IDENTIFICATION</scope>
</reference>
<evidence type="ECO:0000256" key="12">
    <source>
        <dbReference type="ARBA" id="ARBA00023054"/>
    </source>
</evidence>
<keyword evidence="10" id="KW-0133">Cell shape</keyword>
<comment type="subcellular location">
    <subcellularLocation>
        <location evidence="18">Apicolateral cell membrane</location>
        <topology evidence="18">Lipid-anchor</topology>
    </subcellularLocation>
    <subcellularLocation>
        <location evidence="19">Basolateral cell membrane</location>
        <topology evidence="19">Lipid-anchor</topology>
    </subcellularLocation>
    <subcellularLocation>
        <location evidence="2">Cell membrane</location>
        <topology evidence="2">Lipid-anchor</topology>
        <orientation evidence="2">Cytoplasmic side</orientation>
    </subcellularLocation>
    <subcellularLocation>
        <location evidence="3">Cell projection</location>
        <location evidence="3">Axon</location>
    </subcellularLocation>
    <subcellularLocation>
        <location evidence="1">Cell projection</location>
        <location evidence="1">Dendrite</location>
    </subcellularLocation>
    <subcellularLocation>
        <location evidence="5">Cell projection</location>
        <location evidence="5">Dendritic spine</location>
    </subcellularLocation>
    <subcellularLocation>
        <location evidence="4">Cell projection</location>
        <location evidence="4">Filopodium membrane</location>
        <topology evidence="4">Lipid-anchor</topology>
    </subcellularLocation>
</comment>
<evidence type="ECO:0000313" key="24">
    <source>
        <dbReference type="Ensembl" id="ENSCVAP00000014681.1"/>
    </source>
</evidence>
<evidence type="ECO:0000256" key="21">
    <source>
        <dbReference type="ARBA" id="ARBA00040790"/>
    </source>
</evidence>
<accession>A0A3Q2D7K1</accession>
<dbReference type="RefSeq" id="XP_015254497.1">
    <property type="nucleotide sequence ID" value="XM_015399011.1"/>
</dbReference>
<evidence type="ECO:0000256" key="16">
    <source>
        <dbReference type="ARBA" id="ARBA00023288"/>
    </source>
</evidence>
<evidence type="ECO:0000256" key="23">
    <source>
        <dbReference type="SAM" id="MobiDB-lite"/>
    </source>
</evidence>
<dbReference type="InterPro" id="IPR004965">
    <property type="entry name" value="Paralemmin"/>
</dbReference>
<dbReference type="GO" id="GO:0030424">
    <property type="term" value="C:axon"/>
    <property type="evidence" value="ECO:0007669"/>
    <property type="project" value="UniProtKB-SubCell"/>
</dbReference>
<reference evidence="24" key="1">
    <citation type="submission" date="2025-08" db="UniProtKB">
        <authorList>
            <consortium name="Ensembl"/>
        </authorList>
    </citation>
    <scope>IDENTIFICATION</scope>
</reference>
<evidence type="ECO:0000256" key="9">
    <source>
        <dbReference type="ARBA" id="ARBA00022553"/>
    </source>
</evidence>
<evidence type="ECO:0000256" key="8">
    <source>
        <dbReference type="ARBA" id="ARBA00022481"/>
    </source>
</evidence>
<evidence type="ECO:0000256" key="22">
    <source>
        <dbReference type="ARBA" id="ARBA00041963"/>
    </source>
</evidence>
<evidence type="ECO:0000256" key="2">
    <source>
        <dbReference type="ARBA" id="ARBA00004342"/>
    </source>
</evidence>
<organism evidence="24 25">
    <name type="scientific">Cyprinodon variegatus</name>
    <name type="common">Sheepshead minnow</name>
    <dbReference type="NCBI Taxonomy" id="28743"/>
    <lineage>
        <taxon>Eukaryota</taxon>
        <taxon>Metazoa</taxon>
        <taxon>Chordata</taxon>
        <taxon>Craniata</taxon>
        <taxon>Vertebrata</taxon>
        <taxon>Euteleostomi</taxon>
        <taxon>Actinopterygii</taxon>
        <taxon>Neopterygii</taxon>
        <taxon>Teleostei</taxon>
        <taxon>Neoteleostei</taxon>
        <taxon>Acanthomorphata</taxon>
        <taxon>Ovalentaria</taxon>
        <taxon>Atherinomorphae</taxon>
        <taxon>Cyprinodontiformes</taxon>
        <taxon>Cyprinodontidae</taxon>
        <taxon>Cyprinodon</taxon>
    </lineage>
</organism>
<evidence type="ECO:0000256" key="7">
    <source>
        <dbReference type="ARBA" id="ARBA00022475"/>
    </source>
</evidence>
<name>A0A3Q2D7K1_CYPVA</name>
<keyword evidence="11" id="KW-0770">Synapse</keyword>
<keyword evidence="9" id="KW-0597">Phosphoprotein</keyword>
<feature type="compositionally biased region" description="Polar residues" evidence="23">
    <location>
        <begin position="380"/>
        <end position="391"/>
    </location>
</feature>
<evidence type="ECO:0000256" key="3">
    <source>
        <dbReference type="ARBA" id="ARBA00004489"/>
    </source>
</evidence>
<evidence type="ECO:0000256" key="18">
    <source>
        <dbReference type="ARBA" id="ARBA00037796"/>
    </source>
</evidence>
<dbReference type="OMA" id="XMYSVEI"/>
<keyword evidence="14" id="KW-0564">Palmitate</keyword>
<dbReference type="GO" id="GO:0043197">
    <property type="term" value="C:dendritic spine"/>
    <property type="evidence" value="ECO:0007669"/>
    <property type="project" value="UniProtKB-SubCell"/>
</dbReference>
<dbReference type="GO" id="GO:0016327">
    <property type="term" value="C:apicolateral plasma membrane"/>
    <property type="evidence" value="ECO:0007669"/>
    <property type="project" value="UniProtKB-SubCell"/>
</dbReference>
<evidence type="ECO:0000313" key="25">
    <source>
        <dbReference type="Proteomes" id="UP000265020"/>
    </source>
</evidence>
<keyword evidence="15" id="KW-0966">Cell projection</keyword>
<dbReference type="GO" id="GO:0031527">
    <property type="term" value="C:filopodium membrane"/>
    <property type="evidence" value="ECO:0007669"/>
    <property type="project" value="UniProtKB-SubCell"/>
</dbReference>
<evidence type="ECO:0000256" key="13">
    <source>
        <dbReference type="ARBA" id="ARBA00023136"/>
    </source>
</evidence>
<proteinExistence type="inferred from homology"/>
<dbReference type="Ensembl" id="ENSCVAT00000022651.1">
    <property type="protein sequence ID" value="ENSCVAP00000014681.1"/>
    <property type="gene ID" value="ENSCVAG00000017352.1"/>
</dbReference>
<dbReference type="GeneTree" id="ENSGT00940000160580"/>
<evidence type="ECO:0000256" key="10">
    <source>
        <dbReference type="ARBA" id="ARBA00022960"/>
    </source>
</evidence>
<dbReference type="Pfam" id="PF03285">
    <property type="entry name" value="Paralemmin"/>
    <property type="match status" value="1"/>
</dbReference>
<dbReference type="GO" id="GO:0016323">
    <property type="term" value="C:basolateral plasma membrane"/>
    <property type="evidence" value="ECO:0007669"/>
    <property type="project" value="UniProtKB-SubCell"/>
</dbReference>
<dbReference type="GeneID" id="107100505"/>
<dbReference type="OrthoDB" id="8964272at2759"/>
<evidence type="ECO:0000256" key="19">
    <source>
        <dbReference type="ARBA" id="ARBA00037871"/>
    </source>
</evidence>
<comment type="subunit">
    <text evidence="20">Interacts with dopamine receptor DRD3.</text>
</comment>
<feature type="region of interest" description="Disordered" evidence="23">
    <location>
        <begin position="49"/>
        <end position="73"/>
    </location>
</feature>
<keyword evidence="17" id="KW-0636">Prenylation</keyword>
<feature type="region of interest" description="Disordered" evidence="23">
    <location>
        <begin position="344"/>
        <end position="409"/>
    </location>
</feature>
<keyword evidence="12" id="KW-0175">Coiled coil</keyword>
<keyword evidence="7" id="KW-1003">Cell membrane</keyword>
<sequence length="417" mass="45189">MEVHQDRLQLLAEKRKWQTELENKCRQLEDERRALQHLKSKALRERWLLEGAPTSGPDQDRVRSQLAEDEAKTRNLEESIRRLEQEVLSLETGSVSQPITHPVVMPDPVPAVEVKVQSKIQLVDSKPPAQMIQDPVEIKGHKNLQISQPRDAPGEFKKAMYSVEIKVERDKLTGETRVLSTNTKLPVDLSDQGVKVYEDEQKVVHEINGEDSQLLTSSDVEELIHKADEASLMSPPVTIKPSLPTGKVPRDAGLTPELGSSPMLSPVPSRVPGTSPTPAPHSATEITGLETKEGGESSVAEASAENPVTMVFMGYQDVEDEDETRKVLGLQGTVKAELVLLDDTNGKVDPPASASAAPAATRPTSADPHTSAAPLPDAQPISTKSSESMVATNGEAALEGSGVVGKKKKPCKCCSIM</sequence>
<protein>
    <recommendedName>
        <fullName evidence="21">Paralemmin-1</fullName>
    </recommendedName>
    <alternativeName>
        <fullName evidence="22">Paralemmin</fullName>
    </alternativeName>
</protein>
<dbReference type="GO" id="GO:0008360">
    <property type="term" value="P:regulation of cell shape"/>
    <property type="evidence" value="ECO:0007669"/>
    <property type="project" value="UniProtKB-KW"/>
</dbReference>
<comment type="similarity">
    <text evidence="6">Belongs to the paralemmin family.</text>
</comment>
<keyword evidence="8" id="KW-0488">Methylation</keyword>
<keyword evidence="25" id="KW-1185">Reference proteome</keyword>
<evidence type="ECO:0000256" key="5">
    <source>
        <dbReference type="ARBA" id="ARBA00004552"/>
    </source>
</evidence>
<keyword evidence="16" id="KW-0449">Lipoprotein</keyword>
<feature type="region of interest" description="Disordered" evidence="23">
    <location>
        <begin position="235"/>
        <end position="305"/>
    </location>
</feature>
<evidence type="ECO:0000256" key="20">
    <source>
        <dbReference type="ARBA" id="ARBA00038823"/>
    </source>
</evidence>
<evidence type="ECO:0000256" key="17">
    <source>
        <dbReference type="ARBA" id="ARBA00023289"/>
    </source>
</evidence>
<feature type="compositionally biased region" description="Low complexity" evidence="23">
    <location>
        <begin position="349"/>
        <end position="368"/>
    </location>
</feature>
<dbReference type="PANTHER" id="PTHR10498">
    <property type="entry name" value="PARALEMMIN-RELATED"/>
    <property type="match status" value="1"/>
</dbReference>
<evidence type="ECO:0000256" key="4">
    <source>
        <dbReference type="ARBA" id="ARBA00004527"/>
    </source>
</evidence>
<evidence type="ECO:0000256" key="11">
    <source>
        <dbReference type="ARBA" id="ARBA00023018"/>
    </source>
</evidence>
<evidence type="ECO:0000256" key="1">
    <source>
        <dbReference type="ARBA" id="ARBA00004279"/>
    </source>
</evidence>
<evidence type="ECO:0000256" key="14">
    <source>
        <dbReference type="ARBA" id="ARBA00023139"/>
    </source>
</evidence>
<dbReference type="KEGG" id="cvg:107100505"/>
<evidence type="ECO:0000256" key="15">
    <source>
        <dbReference type="ARBA" id="ARBA00023273"/>
    </source>
</evidence>
<dbReference type="Proteomes" id="UP000265020">
    <property type="component" value="Unassembled WGS sequence"/>
</dbReference>
<dbReference type="AlphaFoldDB" id="A0A3Q2D7K1"/>
<dbReference type="PANTHER" id="PTHR10498:SF6">
    <property type="entry name" value="PARALEMMIN-1"/>
    <property type="match status" value="1"/>
</dbReference>
<keyword evidence="13" id="KW-0472">Membrane</keyword>
<evidence type="ECO:0000256" key="6">
    <source>
        <dbReference type="ARBA" id="ARBA00005756"/>
    </source>
</evidence>